<dbReference type="InterPro" id="IPR016181">
    <property type="entry name" value="Acyl_CoA_acyltransferase"/>
</dbReference>
<dbReference type="RefSeq" id="WP_179443085.1">
    <property type="nucleotide sequence ID" value="NZ_BAAALK010000003.1"/>
</dbReference>
<dbReference type="PANTHER" id="PTHR43072:SF60">
    <property type="entry name" value="L-2,4-DIAMINOBUTYRIC ACID ACETYLTRANSFERASE"/>
    <property type="match status" value="1"/>
</dbReference>
<reference evidence="2 3" key="1">
    <citation type="submission" date="2020-07" db="EMBL/GenBank/DDBJ databases">
        <title>Sequencing the genomes of 1000 actinobacteria strains.</title>
        <authorList>
            <person name="Klenk H.-P."/>
        </authorList>
    </citation>
    <scope>NUCLEOTIDE SEQUENCE [LARGE SCALE GENOMIC DNA]</scope>
    <source>
        <strain evidence="2 3">DSM 15664</strain>
    </source>
</reference>
<proteinExistence type="predicted"/>
<evidence type="ECO:0000313" key="3">
    <source>
        <dbReference type="Proteomes" id="UP000560069"/>
    </source>
</evidence>
<dbReference type="PROSITE" id="PS51186">
    <property type="entry name" value="GNAT"/>
    <property type="match status" value="1"/>
</dbReference>
<dbReference type="GO" id="GO:0047663">
    <property type="term" value="F:aminoglycoside 6'-N-acetyltransferase activity"/>
    <property type="evidence" value="ECO:0007669"/>
    <property type="project" value="UniProtKB-EC"/>
</dbReference>
<dbReference type="AlphaFoldDB" id="A0A7Z0J4K0"/>
<dbReference type="Proteomes" id="UP000560069">
    <property type="component" value="Unassembled WGS sequence"/>
</dbReference>
<feature type="domain" description="N-acetyltransferase" evidence="1">
    <location>
        <begin position="1"/>
        <end position="156"/>
    </location>
</feature>
<dbReference type="SUPFAM" id="SSF55729">
    <property type="entry name" value="Acyl-CoA N-acyltransferases (Nat)"/>
    <property type="match status" value="1"/>
</dbReference>
<evidence type="ECO:0000259" key="1">
    <source>
        <dbReference type="PROSITE" id="PS51186"/>
    </source>
</evidence>
<dbReference type="Gene3D" id="3.40.630.30">
    <property type="match status" value="1"/>
</dbReference>
<protein>
    <submittedName>
        <fullName evidence="2">Aminoglycoside 6'-N-acetyltransferase I</fullName>
        <ecNumber evidence="2">2.3.1.82</ecNumber>
    </submittedName>
</protein>
<accession>A0A7Z0J4K0</accession>
<dbReference type="PANTHER" id="PTHR43072">
    <property type="entry name" value="N-ACETYLTRANSFERASE"/>
    <property type="match status" value="1"/>
</dbReference>
<dbReference type="EMBL" id="JACCFQ010000002">
    <property type="protein sequence ID" value="NYJ18156.1"/>
    <property type="molecule type" value="Genomic_DNA"/>
</dbReference>
<comment type="caution">
    <text evidence="2">The sequence shown here is derived from an EMBL/GenBank/DDBJ whole genome shotgun (WGS) entry which is preliminary data.</text>
</comment>
<evidence type="ECO:0000313" key="2">
    <source>
        <dbReference type="EMBL" id="NYJ18156.1"/>
    </source>
</evidence>
<dbReference type="CDD" id="cd04301">
    <property type="entry name" value="NAT_SF"/>
    <property type="match status" value="1"/>
</dbReference>
<keyword evidence="3" id="KW-1185">Reference proteome</keyword>
<dbReference type="EC" id="2.3.1.82" evidence="2"/>
<organism evidence="2 3">
    <name type="scientific">Nesterenkonia sandarakina</name>
    <dbReference type="NCBI Taxonomy" id="272918"/>
    <lineage>
        <taxon>Bacteria</taxon>
        <taxon>Bacillati</taxon>
        <taxon>Actinomycetota</taxon>
        <taxon>Actinomycetes</taxon>
        <taxon>Micrococcales</taxon>
        <taxon>Micrococcaceae</taxon>
        <taxon>Nesterenkonia</taxon>
    </lineage>
</organism>
<name>A0A7Z0J4K0_9MICC</name>
<keyword evidence="2" id="KW-0012">Acyltransferase</keyword>
<sequence length="163" mass="17790">MLIRSATPDDVESARRISVASGRERWEPNVFVPMPDRLVLVAELEGELVGVAKTHSHREPDSGSPAGHYLGGVMVTPTHRRRGVAAALTQTRLNWIWSLSDHAYYFTNEHNTASIQLHATFGFSSLGRFPAIHGATADNGASRLILFAARKEQPVPVADSTAH</sequence>
<gene>
    <name evidence="2" type="ORF">HNR11_002746</name>
</gene>
<dbReference type="InterPro" id="IPR000182">
    <property type="entry name" value="GNAT_dom"/>
</dbReference>
<dbReference type="Pfam" id="PF00583">
    <property type="entry name" value="Acetyltransf_1"/>
    <property type="match status" value="1"/>
</dbReference>
<keyword evidence="2" id="KW-0808">Transferase</keyword>